<dbReference type="InterPro" id="IPR027417">
    <property type="entry name" value="P-loop_NTPase"/>
</dbReference>
<dbReference type="EMBL" id="JBHTLD010000462">
    <property type="protein sequence ID" value="MFD1188885.1"/>
    <property type="molecule type" value="Genomic_DNA"/>
</dbReference>
<feature type="non-terminal residue" evidence="2">
    <location>
        <position position="273"/>
    </location>
</feature>
<name>A0ABW3SZU6_9BACT</name>
<feature type="non-terminal residue" evidence="2">
    <location>
        <position position="1"/>
    </location>
</feature>
<reference evidence="3" key="1">
    <citation type="journal article" date="2019" name="Int. J. Syst. Evol. Microbiol.">
        <title>The Global Catalogue of Microorganisms (GCM) 10K type strain sequencing project: providing services to taxonomists for standard genome sequencing and annotation.</title>
        <authorList>
            <consortium name="The Broad Institute Genomics Platform"/>
            <consortium name="The Broad Institute Genome Sequencing Center for Infectious Disease"/>
            <person name="Wu L."/>
            <person name="Ma J."/>
        </authorList>
    </citation>
    <scope>NUCLEOTIDE SEQUENCE [LARGE SCALE GENOMIC DNA]</scope>
    <source>
        <strain evidence="3">JCM 31319</strain>
    </source>
</reference>
<dbReference type="InterPro" id="IPR041679">
    <property type="entry name" value="DNA2/NAM7-like_C"/>
</dbReference>
<proteinExistence type="predicted"/>
<evidence type="ECO:0000313" key="3">
    <source>
        <dbReference type="Proteomes" id="UP001597094"/>
    </source>
</evidence>
<organism evidence="2 3">
    <name type="scientific">Pontibacter rugosus</name>
    <dbReference type="NCBI Taxonomy" id="1745966"/>
    <lineage>
        <taxon>Bacteria</taxon>
        <taxon>Pseudomonadati</taxon>
        <taxon>Bacteroidota</taxon>
        <taxon>Cytophagia</taxon>
        <taxon>Cytophagales</taxon>
        <taxon>Hymenobacteraceae</taxon>
        <taxon>Pontibacter</taxon>
    </lineage>
</organism>
<dbReference type="Pfam" id="PF13087">
    <property type="entry name" value="AAA_12"/>
    <property type="match status" value="1"/>
</dbReference>
<dbReference type="Gene3D" id="3.40.50.300">
    <property type="entry name" value="P-loop containing nucleotide triphosphate hydrolases"/>
    <property type="match status" value="1"/>
</dbReference>
<sequence>EEEKKRIKQLKSFVNKHFKEMEISHFERLFDKIDDSLKGQFNLQYRMHPDINEVIKQFYITDGGLECGLISPIDLGVDDPDMTNSASRFHGIEIDDFISKDNHVIWIETNSPELLDGTSRINYGEVDAIRGILTKFQQSESFQSYQSTWKNPEDQQIGLISFYGKQIKLLTNLGKEFKDIPIRVSTVDRFQGMERNIIIVSMVRSNRIAADPKQKPDINLYGELGFPEQKDLGFAKSPNRLNVALSRAKRLLIIVGNSELFRQKEIYNNVYNT</sequence>
<dbReference type="InterPro" id="IPR045055">
    <property type="entry name" value="DNA2/NAM7-like"/>
</dbReference>
<dbReference type="PANTHER" id="PTHR10887:SF495">
    <property type="entry name" value="HELICASE SENATAXIN ISOFORM X1-RELATED"/>
    <property type="match status" value="1"/>
</dbReference>
<dbReference type="InterPro" id="IPR047187">
    <property type="entry name" value="SF1_C_Upf1"/>
</dbReference>
<dbReference type="RefSeq" id="WP_377533098.1">
    <property type="nucleotide sequence ID" value="NZ_JBHTLD010000462.1"/>
</dbReference>
<dbReference type="CDD" id="cd18808">
    <property type="entry name" value="SF1_C_Upf1"/>
    <property type="match status" value="1"/>
</dbReference>
<keyword evidence="3" id="KW-1185">Reference proteome</keyword>
<evidence type="ECO:0000259" key="1">
    <source>
        <dbReference type="Pfam" id="PF13087"/>
    </source>
</evidence>
<evidence type="ECO:0000313" key="2">
    <source>
        <dbReference type="EMBL" id="MFD1188885.1"/>
    </source>
</evidence>
<feature type="domain" description="DNA2/NAM7 helicase-like C-terminal" evidence="1">
    <location>
        <begin position="22"/>
        <end position="258"/>
    </location>
</feature>
<gene>
    <name evidence="2" type="ORF">ACFQ2O_21945</name>
</gene>
<comment type="caution">
    <text evidence="2">The sequence shown here is derived from an EMBL/GenBank/DDBJ whole genome shotgun (WGS) entry which is preliminary data.</text>
</comment>
<protein>
    <submittedName>
        <fullName evidence="2">AAA domain-containing protein</fullName>
    </submittedName>
</protein>
<dbReference type="Proteomes" id="UP001597094">
    <property type="component" value="Unassembled WGS sequence"/>
</dbReference>
<dbReference type="SUPFAM" id="SSF52540">
    <property type="entry name" value="P-loop containing nucleoside triphosphate hydrolases"/>
    <property type="match status" value="1"/>
</dbReference>
<accession>A0ABW3SZU6</accession>
<dbReference type="PANTHER" id="PTHR10887">
    <property type="entry name" value="DNA2/NAM7 HELICASE FAMILY"/>
    <property type="match status" value="1"/>
</dbReference>